<dbReference type="InterPro" id="IPR018392">
    <property type="entry name" value="LysM"/>
</dbReference>
<sequence>MQHTIQCSGRLRQLAAALAFGLLAPAAAPVLARGSAQPISAPVEADSDWHYRIQPGDTLIGLTERYLLPGRHWRDLQRLNRVADPLRLPPGGVLRMPLAWLSREASVAQTVFVQGQVTLQRSGQAEQRLAAGQELRSGDRLRSAAQSSATLRFVDGSRLLIPPLSDLSLEQLLVYGRSAIPSVQLRLHEGGADSQVTPTGGRVPHYEIRTPHVNLGVRGTEFRVHLQAESARMEVLEGRVAADSSGHASLAVPAGMGMVAEGRSKPQAAPLLSAPALPAELPVVERLPLRLRWPARPGARAYRAQLFAEGDFSRLLLDHRGSEPELSWEELPPDGRYRLRLRAIDALGLEGQASERLLQIQARPEPPFSQAPMADARLYGDQLEFRWTRNNAAQAYRLQVARDAEFRELQLDQTGIADISHSARLPHGRYHWRLASLQGESRGPFGDGQAFELRPLPPSPEPAEAEVAGEQLNLRWRASAGVTRYELQWAQDVDFSQGLQNFSSETPGLSLARPGPGRYFLRVRGLDELGHPGPYGQVQEIEVPYPRWLWLLPLLLLGL</sequence>
<dbReference type="InterPro" id="IPR036779">
    <property type="entry name" value="LysM_dom_sf"/>
</dbReference>
<accession>A0A2N8KY72</accession>
<evidence type="ECO:0000256" key="1">
    <source>
        <dbReference type="SAM" id="SignalP"/>
    </source>
</evidence>
<evidence type="ECO:0000259" key="2">
    <source>
        <dbReference type="Pfam" id="PF01476"/>
    </source>
</evidence>
<feature type="signal peptide" evidence="1">
    <location>
        <begin position="1"/>
        <end position="32"/>
    </location>
</feature>
<dbReference type="CDD" id="cd00118">
    <property type="entry name" value="LysM"/>
    <property type="match status" value="1"/>
</dbReference>
<protein>
    <recommendedName>
        <fullName evidence="6">LysM domain-containing protein</fullName>
    </recommendedName>
</protein>
<dbReference type="OrthoDB" id="9813091at2"/>
<evidence type="ECO:0000259" key="3">
    <source>
        <dbReference type="Pfam" id="PF04773"/>
    </source>
</evidence>
<dbReference type="AlphaFoldDB" id="A0A2N8KY72"/>
<reference evidence="4 5" key="1">
    <citation type="submission" date="2018-01" db="EMBL/GenBank/DDBJ databases">
        <title>Draft genome sequence of Paucibacter aquatile CR182 isolated from freshwater of the Nakdong River.</title>
        <authorList>
            <person name="Choi A."/>
            <person name="Chung E.J."/>
        </authorList>
    </citation>
    <scope>NUCLEOTIDE SEQUENCE [LARGE SCALE GENOMIC DNA]</scope>
    <source>
        <strain evidence="4 5">CR182</strain>
    </source>
</reference>
<keyword evidence="5" id="KW-1185">Reference proteome</keyword>
<evidence type="ECO:0000313" key="4">
    <source>
        <dbReference type="EMBL" id="PND38408.1"/>
    </source>
</evidence>
<dbReference type="InterPro" id="IPR006860">
    <property type="entry name" value="FecR"/>
</dbReference>
<dbReference type="PANTHER" id="PTHR38731">
    <property type="entry name" value="LIPL45-RELATED LIPOPROTEIN-RELATED"/>
    <property type="match status" value="1"/>
</dbReference>
<name>A0A2N8KY72_9BURK</name>
<dbReference type="PANTHER" id="PTHR38731:SF3">
    <property type="entry name" value="BLL6125 PROTEIN"/>
    <property type="match status" value="1"/>
</dbReference>
<dbReference type="InterPro" id="IPR016930">
    <property type="entry name" value="UCP029644"/>
</dbReference>
<feature type="domain" description="LysM" evidence="2">
    <location>
        <begin position="51"/>
        <end position="97"/>
    </location>
</feature>
<dbReference type="InterPro" id="IPR013783">
    <property type="entry name" value="Ig-like_fold"/>
</dbReference>
<evidence type="ECO:0008006" key="6">
    <source>
        <dbReference type="Google" id="ProtNLM"/>
    </source>
</evidence>
<feature type="chain" id="PRO_5014795935" description="LysM domain-containing protein" evidence="1">
    <location>
        <begin position="33"/>
        <end position="559"/>
    </location>
</feature>
<comment type="caution">
    <text evidence="4">The sequence shown here is derived from an EMBL/GenBank/DDBJ whole genome shotgun (WGS) entry which is preliminary data.</text>
</comment>
<dbReference type="Pfam" id="PF04773">
    <property type="entry name" value="FecR"/>
    <property type="match status" value="1"/>
</dbReference>
<dbReference type="EMBL" id="POSP01000003">
    <property type="protein sequence ID" value="PND38408.1"/>
    <property type="molecule type" value="Genomic_DNA"/>
</dbReference>
<gene>
    <name evidence="4" type="ORF">C1O66_13320</name>
</gene>
<keyword evidence="1" id="KW-0732">Signal</keyword>
<dbReference type="Gene3D" id="2.60.120.1440">
    <property type="match status" value="1"/>
</dbReference>
<evidence type="ECO:0000313" key="5">
    <source>
        <dbReference type="Proteomes" id="UP000235916"/>
    </source>
</evidence>
<dbReference type="Proteomes" id="UP000235916">
    <property type="component" value="Unassembled WGS sequence"/>
</dbReference>
<feature type="domain" description="FecR protein" evidence="3">
    <location>
        <begin position="139"/>
        <end position="240"/>
    </location>
</feature>
<dbReference type="RefSeq" id="WP_102768327.1">
    <property type="nucleotide sequence ID" value="NZ_POSP01000003.1"/>
</dbReference>
<dbReference type="Gene3D" id="2.60.40.10">
    <property type="entry name" value="Immunoglobulins"/>
    <property type="match status" value="2"/>
</dbReference>
<proteinExistence type="predicted"/>
<dbReference type="PIRSF" id="PIRSF029644">
    <property type="entry name" value="UCP029644"/>
    <property type="match status" value="1"/>
</dbReference>
<dbReference type="Pfam" id="PF01476">
    <property type="entry name" value="LysM"/>
    <property type="match status" value="1"/>
</dbReference>
<organism evidence="4 5">
    <name type="scientific">Kinneretia aquatilis</name>
    <dbReference type="NCBI Taxonomy" id="2070761"/>
    <lineage>
        <taxon>Bacteria</taxon>
        <taxon>Pseudomonadati</taxon>
        <taxon>Pseudomonadota</taxon>
        <taxon>Betaproteobacteria</taxon>
        <taxon>Burkholderiales</taxon>
        <taxon>Sphaerotilaceae</taxon>
        <taxon>Roseateles</taxon>
    </lineage>
</organism>
<dbReference type="Gene3D" id="3.10.350.10">
    <property type="entry name" value="LysM domain"/>
    <property type="match status" value="1"/>
</dbReference>